<evidence type="ECO:0000313" key="2">
    <source>
        <dbReference type="WBParaSite" id="PS1159_v2.g19419.t1"/>
    </source>
</evidence>
<evidence type="ECO:0000313" key="1">
    <source>
        <dbReference type="Proteomes" id="UP000887580"/>
    </source>
</evidence>
<organism evidence="1 2">
    <name type="scientific">Panagrolaimus sp. PS1159</name>
    <dbReference type="NCBI Taxonomy" id="55785"/>
    <lineage>
        <taxon>Eukaryota</taxon>
        <taxon>Metazoa</taxon>
        <taxon>Ecdysozoa</taxon>
        <taxon>Nematoda</taxon>
        <taxon>Chromadorea</taxon>
        <taxon>Rhabditida</taxon>
        <taxon>Tylenchina</taxon>
        <taxon>Panagrolaimomorpha</taxon>
        <taxon>Panagrolaimoidea</taxon>
        <taxon>Panagrolaimidae</taxon>
        <taxon>Panagrolaimus</taxon>
    </lineage>
</organism>
<sequence length="52" mass="5454">MGWLSKMFSSGSSEKKAADAARKKVSGEQAPPNDEGEGQEHGVAGKGYVETK</sequence>
<name>A0AC35FNY4_9BILA</name>
<accession>A0AC35FNY4</accession>
<proteinExistence type="predicted"/>
<protein>
    <submittedName>
        <fullName evidence="2">Uncharacterized protein</fullName>
    </submittedName>
</protein>
<dbReference type="WBParaSite" id="PS1159_v2.g19419.t1">
    <property type="protein sequence ID" value="PS1159_v2.g19419.t1"/>
    <property type="gene ID" value="PS1159_v2.g19419"/>
</dbReference>
<reference evidence="2" key="1">
    <citation type="submission" date="2022-11" db="UniProtKB">
        <authorList>
            <consortium name="WormBaseParasite"/>
        </authorList>
    </citation>
    <scope>IDENTIFICATION</scope>
</reference>
<dbReference type="Proteomes" id="UP000887580">
    <property type="component" value="Unplaced"/>
</dbReference>